<dbReference type="EMBL" id="FXXQ01000035">
    <property type="protein sequence ID" value="SMX25839.1"/>
    <property type="molecule type" value="Genomic_DNA"/>
</dbReference>
<organism evidence="2 3">
    <name type="scientific">Boseongicola aestuarii</name>
    <dbReference type="NCBI Taxonomy" id="1470561"/>
    <lineage>
        <taxon>Bacteria</taxon>
        <taxon>Pseudomonadati</taxon>
        <taxon>Pseudomonadota</taxon>
        <taxon>Alphaproteobacteria</taxon>
        <taxon>Rhodobacterales</taxon>
        <taxon>Paracoccaceae</taxon>
        <taxon>Boseongicola</taxon>
    </lineage>
</organism>
<gene>
    <name evidence="2" type="ORF">BOA8489_03984</name>
</gene>
<dbReference type="RefSeq" id="WP_093976009.1">
    <property type="nucleotide sequence ID" value="NZ_FXXQ01000035.1"/>
</dbReference>
<evidence type="ECO:0000313" key="2">
    <source>
        <dbReference type="EMBL" id="SMX25839.1"/>
    </source>
</evidence>
<sequence length="117" mass="12903">MTKSKGKQPEIDFAVPLGAAAAIAINPIAAKACVDLMSESARFMAERLQRDMELQMEMLACKNPAALLDVQSRFVKETMAHYTDEASRYMQMVFDASNDIAEDAKTGHSRGYDDVPL</sequence>
<dbReference type="Proteomes" id="UP000201838">
    <property type="component" value="Unassembled WGS sequence"/>
</dbReference>
<evidence type="ECO:0000313" key="3">
    <source>
        <dbReference type="Proteomes" id="UP000201838"/>
    </source>
</evidence>
<reference evidence="2 3" key="1">
    <citation type="submission" date="2017-05" db="EMBL/GenBank/DDBJ databases">
        <authorList>
            <person name="Song R."/>
            <person name="Chenine A.L."/>
            <person name="Ruprecht R.M."/>
        </authorList>
    </citation>
    <scope>NUCLEOTIDE SEQUENCE [LARGE SCALE GENOMIC DNA]</scope>
    <source>
        <strain evidence="2 3">CECT 8489</strain>
    </source>
</reference>
<dbReference type="OrthoDB" id="7744969at2"/>
<proteinExistence type="predicted"/>
<accession>A0A238J509</accession>
<dbReference type="Pfam" id="PF09361">
    <property type="entry name" value="Phasin_2"/>
    <property type="match status" value="1"/>
</dbReference>
<feature type="domain" description="Phasin" evidence="1">
    <location>
        <begin position="20"/>
        <end position="102"/>
    </location>
</feature>
<name>A0A238J509_9RHOB</name>
<protein>
    <submittedName>
        <fullName evidence="2">Phasin protein</fullName>
    </submittedName>
</protein>
<dbReference type="InterPro" id="IPR018968">
    <property type="entry name" value="Phasin"/>
</dbReference>
<dbReference type="AlphaFoldDB" id="A0A238J509"/>
<keyword evidence="3" id="KW-1185">Reference proteome</keyword>
<evidence type="ECO:0000259" key="1">
    <source>
        <dbReference type="Pfam" id="PF09361"/>
    </source>
</evidence>